<evidence type="ECO:0000256" key="1">
    <source>
        <dbReference type="ARBA" id="ARBA00004123"/>
    </source>
</evidence>
<evidence type="ECO:0000259" key="4">
    <source>
        <dbReference type="Pfam" id="PF11976"/>
    </source>
</evidence>
<feature type="compositionally biased region" description="Polar residues" evidence="3">
    <location>
        <begin position="337"/>
        <end position="361"/>
    </location>
</feature>
<keyword evidence="2" id="KW-0539">Nucleus</keyword>
<dbReference type="InterPro" id="IPR029071">
    <property type="entry name" value="Ubiquitin-like_domsf"/>
</dbReference>
<feature type="region of interest" description="Disordered" evidence="3">
    <location>
        <begin position="60"/>
        <end position="93"/>
    </location>
</feature>
<evidence type="ECO:0000256" key="3">
    <source>
        <dbReference type="SAM" id="MobiDB-lite"/>
    </source>
</evidence>
<dbReference type="InterPro" id="IPR052324">
    <property type="entry name" value="NFATC2-Int_DNA_Repair"/>
</dbReference>
<reference evidence="6" key="1">
    <citation type="submission" date="2020-08" db="EMBL/GenBank/DDBJ databases">
        <title>Multicomponent nature underlies the extraordinary mechanical properties of spider dragline silk.</title>
        <authorList>
            <person name="Kono N."/>
            <person name="Nakamura H."/>
            <person name="Mori M."/>
            <person name="Yoshida Y."/>
            <person name="Ohtoshi R."/>
            <person name="Malay A.D."/>
            <person name="Moran D.A.P."/>
            <person name="Tomita M."/>
            <person name="Numata K."/>
            <person name="Arakawa K."/>
        </authorList>
    </citation>
    <scope>NUCLEOTIDE SEQUENCE</scope>
</reference>
<evidence type="ECO:0000313" key="7">
    <source>
        <dbReference type="Proteomes" id="UP000886998"/>
    </source>
</evidence>
<keyword evidence="7" id="KW-1185">Reference proteome</keyword>
<dbReference type="CDD" id="cd01763">
    <property type="entry name" value="Ubl_SUMO_like"/>
    <property type="match status" value="1"/>
</dbReference>
<feature type="compositionally biased region" description="Basic and acidic residues" evidence="3">
    <location>
        <begin position="60"/>
        <end position="76"/>
    </location>
</feature>
<dbReference type="EMBL" id="BMAV01005177">
    <property type="protein sequence ID" value="GFY46000.1"/>
    <property type="molecule type" value="Genomic_DNA"/>
</dbReference>
<gene>
    <name evidence="6" type="primary">X975_15309</name>
    <name evidence="6" type="ORF">TNIN_327411</name>
</gene>
<feature type="region of interest" description="Disordered" evidence="3">
    <location>
        <begin position="315"/>
        <end position="361"/>
    </location>
</feature>
<evidence type="ECO:0000256" key="2">
    <source>
        <dbReference type="ARBA" id="ARBA00023242"/>
    </source>
</evidence>
<sequence>MDGCSDDEDSSVEEIFSGRADKIIQSQHEAFEKLLTEGTENNALKEPEDIMIKIHEKLERKRPVRKAKAEASSPKDCKKKVSPPQRRRGRSRWNKDEIQEIESKEEALPVNLPAKAKKRLKKLELKTSRQGKRMDQLNQRILSAFNTTEDDSTCIDITEQEVNLKIRYLYEILRLDVNEDESFASILSKVAELLKIKPSEIVLCLDDKTIDLNATPFSMNIKSWNIIDCIPYKPSDEDNILIKMQSNDSKKKIDMYAHKLDQFKEIMEKYANLRDLPLKDLIFEFDGEKINVSDTPEDLDMESGSCVDVKVTGDSFKSKPSTSTQSSSKVFKKRRGNFNQGKRSNSESTVTSDSVPKQSSASNTGVFSEAVKCLQCGATGLNLSCEENCSDGAVELDILCDFCSYSYKFCSSKKCKAEIGKRSTYEINTRYVYAMRCIGKGAEAARMFCGIMNLPPPLTKFSKYNKMLLGATMKDAVEENKNIRDIPVAVDETWQKRGYSSMNGVVTRDRRGNTLKYYLNHCVVQVQWI</sequence>
<dbReference type="AlphaFoldDB" id="A0A8X6X4A3"/>
<dbReference type="Proteomes" id="UP000886998">
    <property type="component" value="Unassembled WGS sequence"/>
</dbReference>
<dbReference type="PANTHER" id="PTHR47187:SF1">
    <property type="entry name" value="NFATC2-INTERACTING PROTEIN"/>
    <property type="match status" value="1"/>
</dbReference>
<comment type="caution">
    <text evidence="6">The sequence shown here is derived from an EMBL/GenBank/DDBJ whole genome shotgun (WGS) entry which is preliminary data.</text>
</comment>
<dbReference type="GO" id="GO:0005634">
    <property type="term" value="C:nucleus"/>
    <property type="evidence" value="ECO:0007669"/>
    <property type="project" value="UniProtKB-SubCell"/>
</dbReference>
<feature type="compositionally biased region" description="Low complexity" evidence="3">
    <location>
        <begin position="318"/>
        <end position="329"/>
    </location>
</feature>
<organism evidence="6 7">
    <name type="scientific">Trichonephila inaurata madagascariensis</name>
    <dbReference type="NCBI Taxonomy" id="2747483"/>
    <lineage>
        <taxon>Eukaryota</taxon>
        <taxon>Metazoa</taxon>
        <taxon>Ecdysozoa</taxon>
        <taxon>Arthropoda</taxon>
        <taxon>Chelicerata</taxon>
        <taxon>Arachnida</taxon>
        <taxon>Araneae</taxon>
        <taxon>Araneomorphae</taxon>
        <taxon>Entelegynae</taxon>
        <taxon>Araneoidea</taxon>
        <taxon>Nephilidae</taxon>
        <taxon>Trichonephila</taxon>
        <taxon>Trichonephila inaurata</taxon>
    </lineage>
</organism>
<feature type="domain" description="Rad60/SUMO-like" evidence="4">
    <location>
        <begin position="240"/>
        <end position="311"/>
    </location>
</feature>
<dbReference type="Pfam" id="PF11976">
    <property type="entry name" value="Rad60-SLD"/>
    <property type="match status" value="1"/>
</dbReference>
<dbReference type="Pfam" id="PF20700">
    <property type="entry name" value="Mutator"/>
    <property type="match status" value="1"/>
</dbReference>
<dbReference type="InterPro" id="IPR022617">
    <property type="entry name" value="Rad60/SUMO-like_dom"/>
</dbReference>
<dbReference type="Gene3D" id="3.10.20.90">
    <property type="entry name" value="Phosphatidylinositol 3-kinase Catalytic Subunit, Chain A, domain 1"/>
    <property type="match status" value="2"/>
</dbReference>
<protein>
    <submittedName>
        <fullName evidence="6">NFATC2-interacting protein</fullName>
    </submittedName>
</protein>
<proteinExistence type="predicted"/>
<accession>A0A8X6X4A3</accession>
<evidence type="ECO:0000313" key="6">
    <source>
        <dbReference type="EMBL" id="GFY46000.1"/>
    </source>
</evidence>
<evidence type="ECO:0000259" key="5">
    <source>
        <dbReference type="Pfam" id="PF20700"/>
    </source>
</evidence>
<dbReference type="InterPro" id="IPR049012">
    <property type="entry name" value="Mutator_transp_dom"/>
</dbReference>
<dbReference type="OrthoDB" id="442921at2759"/>
<dbReference type="GO" id="GO:0045944">
    <property type="term" value="P:positive regulation of transcription by RNA polymerase II"/>
    <property type="evidence" value="ECO:0007669"/>
    <property type="project" value="TreeGrafter"/>
</dbReference>
<comment type="subcellular location">
    <subcellularLocation>
        <location evidence="1">Nucleus</location>
    </subcellularLocation>
</comment>
<dbReference type="SUPFAM" id="SSF54236">
    <property type="entry name" value="Ubiquitin-like"/>
    <property type="match status" value="2"/>
</dbReference>
<feature type="compositionally biased region" description="Basic residues" evidence="3">
    <location>
        <begin position="77"/>
        <end position="92"/>
    </location>
</feature>
<name>A0A8X6X4A3_9ARAC</name>
<feature type="domain" description="Mutator-like transposase" evidence="5">
    <location>
        <begin position="369"/>
        <end position="506"/>
    </location>
</feature>
<dbReference type="PANTHER" id="PTHR47187">
    <property type="entry name" value="NFATC2-INTERACTING PROTEIN"/>
    <property type="match status" value="1"/>
</dbReference>